<keyword evidence="2" id="KW-1185">Reference proteome</keyword>
<dbReference type="STRING" id="909626.AQJ91_15395"/>
<organism evidence="1 2">
    <name type="scientific">Streptomyces dysideae</name>
    <dbReference type="NCBI Taxonomy" id="909626"/>
    <lineage>
        <taxon>Bacteria</taxon>
        <taxon>Bacillati</taxon>
        <taxon>Actinomycetota</taxon>
        <taxon>Actinomycetes</taxon>
        <taxon>Kitasatosporales</taxon>
        <taxon>Streptomycetaceae</taxon>
        <taxon>Streptomyces</taxon>
    </lineage>
</organism>
<name>A0A101V0A6_9ACTN</name>
<dbReference type="Proteomes" id="UP000053260">
    <property type="component" value="Unassembled WGS sequence"/>
</dbReference>
<sequence length="69" mass="7649">MSVGVWRGELRIGGWALPLPQLPDNLTPAKWRRRALPWYAKPAADGGEGFALQVAKTDLVQAVTRRIKP</sequence>
<comment type="caution">
    <text evidence="1">The sequence shown here is derived from an EMBL/GenBank/DDBJ whole genome shotgun (WGS) entry which is preliminary data.</text>
</comment>
<evidence type="ECO:0000313" key="2">
    <source>
        <dbReference type="Proteomes" id="UP000053260"/>
    </source>
</evidence>
<dbReference type="EMBL" id="LMXB01000041">
    <property type="protein sequence ID" value="KUO20169.1"/>
    <property type="molecule type" value="Genomic_DNA"/>
</dbReference>
<proteinExistence type="predicted"/>
<accession>A0A101V0A6</accession>
<evidence type="ECO:0000313" key="1">
    <source>
        <dbReference type="EMBL" id="KUO20169.1"/>
    </source>
</evidence>
<gene>
    <name evidence="1" type="ORF">AQJ91_15395</name>
</gene>
<reference evidence="1 2" key="1">
    <citation type="submission" date="2015-10" db="EMBL/GenBank/DDBJ databases">
        <title>Draft genome sequence of Streptomyces sp. RV15, isolated from a marine sponge.</title>
        <authorList>
            <person name="Ruckert C."/>
            <person name="Abdelmohsen U.R."/>
            <person name="Winkler A."/>
            <person name="Hentschel U."/>
            <person name="Kalinowski J."/>
            <person name="Kampfer P."/>
            <person name="Glaeser S."/>
        </authorList>
    </citation>
    <scope>NUCLEOTIDE SEQUENCE [LARGE SCALE GENOMIC DNA]</scope>
    <source>
        <strain evidence="1 2">RV15</strain>
    </source>
</reference>
<dbReference type="AlphaFoldDB" id="A0A101V0A6"/>
<protein>
    <submittedName>
        <fullName evidence="1">Uncharacterized protein</fullName>
    </submittedName>
</protein>